<organism evidence="1 2">
    <name type="scientific">Ralstonia insidiosa</name>
    <dbReference type="NCBI Taxonomy" id="190721"/>
    <lineage>
        <taxon>Bacteria</taxon>
        <taxon>Pseudomonadati</taxon>
        <taxon>Pseudomonadota</taxon>
        <taxon>Betaproteobacteria</taxon>
        <taxon>Burkholderiales</taxon>
        <taxon>Burkholderiaceae</taxon>
        <taxon>Ralstonia</taxon>
    </lineage>
</organism>
<protein>
    <submittedName>
        <fullName evidence="1">Uncharacterized protein</fullName>
    </submittedName>
</protein>
<accession>A0AAC9BGD9</accession>
<dbReference type="Proteomes" id="UP000077927">
    <property type="component" value="Chromosome 1"/>
</dbReference>
<proteinExistence type="predicted"/>
<evidence type="ECO:0000313" key="1">
    <source>
        <dbReference type="EMBL" id="ANH73271.1"/>
    </source>
</evidence>
<gene>
    <name evidence="1" type="ORF">ACS15_0099</name>
</gene>
<name>A0AAC9BGD9_9RALS</name>
<evidence type="ECO:0000313" key="2">
    <source>
        <dbReference type="Proteomes" id="UP000077927"/>
    </source>
</evidence>
<sequence>MLPDKVASSRNNEIQTPCGDVLNAGDFQFAPACASTNSMTCLFQP</sequence>
<dbReference type="EMBL" id="CP012605">
    <property type="protein sequence ID" value="ANH73271.1"/>
    <property type="molecule type" value="Genomic_DNA"/>
</dbReference>
<reference evidence="1 2" key="1">
    <citation type="submission" date="2015-09" db="EMBL/GenBank/DDBJ databases">
        <authorList>
            <person name="Xu Y."/>
            <person name="Nagy A."/>
            <person name="Liu N.T."/>
            <person name="Nou X."/>
        </authorList>
    </citation>
    <scope>NUCLEOTIDE SEQUENCE [LARGE SCALE GENOMIC DNA]</scope>
    <source>
        <strain evidence="1 2">FC1138</strain>
    </source>
</reference>
<dbReference type="KEGG" id="rin:ACS15_0099"/>
<dbReference type="AlphaFoldDB" id="A0AAC9BGD9"/>